<dbReference type="SUPFAM" id="SSF55961">
    <property type="entry name" value="Bet v1-like"/>
    <property type="match status" value="1"/>
</dbReference>
<dbReference type="InterPro" id="IPR024500">
    <property type="entry name" value="DUF3074"/>
</dbReference>
<sequence>MPDLLRAAPLARERLPAVESSAWTPFLAECVQDAFAHARDASNVAKRIRTSGAEKVACGASPSLEHGRLARAQWHTRASTHNVPYEKFAKGLLEEHTVQEQQYIESLEKVTCLEALQPNVGIWHNAYKLPPLTADRDFVELVFAIPLPPHPEPFSAAHEQASLEAALWMHGPPAAPRPGELRSFLVLSQPIAHAREKGYVRAYYASVEAVRERAPSETEWIMTVQTDSSGWVPLFLQELMMPSKIAEDVPSFLAYAERL</sequence>
<dbReference type="AlphaFoldDB" id="A0AAF0F4L8"/>
<dbReference type="InterPro" id="IPR023393">
    <property type="entry name" value="START-like_dom_sf"/>
</dbReference>
<dbReference type="GeneID" id="85224810"/>
<protein>
    <recommendedName>
        <fullName evidence="1">DUF3074 domain-containing protein</fullName>
    </recommendedName>
</protein>
<evidence type="ECO:0000313" key="3">
    <source>
        <dbReference type="Proteomes" id="UP001217754"/>
    </source>
</evidence>
<dbReference type="EMBL" id="CP119959">
    <property type="protein sequence ID" value="WFD38213.1"/>
    <property type="molecule type" value="Genomic_DNA"/>
</dbReference>
<dbReference type="Gene3D" id="3.30.530.20">
    <property type="match status" value="1"/>
</dbReference>
<name>A0AAF0F4L8_9BASI</name>
<proteinExistence type="predicted"/>
<reference evidence="2" key="1">
    <citation type="submission" date="2023-03" db="EMBL/GenBank/DDBJ databases">
        <title>Mating type loci evolution in Malassezia.</title>
        <authorList>
            <person name="Coelho M.A."/>
        </authorList>
    </citation>
    <scope>NUCLEOTIDE SEQUENCE</scope>
    <source>
        <strain evidence="2">CBS 9431</strain>
    </source>
</reference>
<accession>A0AAF0F4L8</accession>
<evidence type="ECO:0000313" key="2">
    <source>
        <dbReference type="EMBL" id="WFD38213.1"/>
    </source>
</evidence>
<dbReference type="PANTHER" id="PTHR40370:SF1">
    <property type="entry name" value="DUF3074 DOMAIN-CONTAINING PROTEIN"/>
    <property type="match status" value="1"/>
</dbReference>
<dbReference type="Proteomes" id="UP001217754">
    <property type="component" value="Chromosome 2"/>
</dbReference>
<dbReference type="Pfam" id="PF11274">
    <property type="entry name" value="DUF3074"/>
    <property type="match status" value="1"/>
</dbReference>
<keyword evidence="3" id="KW-1185">Reference proteome</keyword>
<feature type="domain" description="DUF3074" evidence="1">
    <location>
        <begin position="74"/>
        <end position="256"/>
    </location>
</feature>
<dbReference type="RefSeq" id="XP_060121110.1">
    <property type="nucleotide sequence ID" value="XM_060265127.1"/>
</dbReference>
<organism evidence="2 3">
    <name type="scientific">Malassezia japonica</name>
    <dbReference type="NCBI Taxonomy" id="223818"/>
    <lineage>
        <taxon>Eukaryota</taxon>
        <taxon>Fungi</taxon>
        <taxon>Dikarya</taxon>
        <taxon>Basidiomycota</taxon>
        <taxon>Ustilaginomycotina</taxon>
        <taxon>Malasseziomycetes</taxon>
        <taxon>Malasseziales</taxon>
        <taxon>Malasseziaceae</taxon>
        <taxon>Malassezia</taxon>
    </lineage>
</organism>
<evidence type="ECO:0000259" key="1">
    <source>
        <dbReference type="Pfam" id="PF11274"/>
    </source>
</evidence>
<dbReference type="PANTHER" id="PTHR40370">
    <property type="entry name" value="EXPRESSED PROTEIN"/>
    <property type="match status" value="1"/>
</dbReference>
<gene>
    <name evidence="2" type="ORF">MJAP1_001161</name>
</gene>